<gene>
    <name evidence="1" type="ORF">FHS44_002603</name>
</gene>
<dbReference type="EMBL" id="JACHJP010000002">
    <property type="protein sequence ID" value="MBB4915518.1"/>
    <property type="molecule type" value="Genomic_DNA"/>
</dbReference>
<sequence>MGRAYMESSSPRWTVPVLVAFAAGGLLVAVPDPAWARAGAVYYVDSAKGDDAATGTSPEKAWRSLHNVNDATLRPGDVVRLKRGGDWRGPLRLGAKGTAERPVVVEPYGKGSAPRIGGEGAESCVVVGGSHVRVTGVRASGCRWAGFAVTGDNNELDGVLADRNAAGVNFVGSRNVLKNSVLTRNDRMSVNDNGGDNDSGAFGVLLNGDDNLITDNVITGSYATSQDYGTDGAAVEVFNGDRNRVLRNVARDNETFAELGARKGKTATGNVFAFNVVTSSRKRGSFLITRGAGHVVGPVRGTVAVQNSVYLPARDTIGWSCHDGCSPSILRLRNNVIVVGGQIGYEDGAGADEGGSVYKGRSRKFKLGPRSILADPRFRGGDDLRLRPGSPAVGRGLKLDPAWYGGAAQARDLGGKAPTAIPDAGAYQH</sequence>
<keyword evidence="2" id="KW-1185">Reference proteome</keyword>
<reference evidence="1 2" key="1">
    <citation type="submission" date="2020-08" db="EMBL/GenBank/DDBJ databases">
        <title>Genomic Encyclopedia of Type Strains, Phase III (KMG-III): the genomes of soil and plant-associated and newly described type strains.</title>
        <authorList>
            <person name="Whitman W."/>
        </authorList>
    </citation>
    <scope>NUCLEOTIDE SEQUENCE [LARGE SCALE GENOMIC DNA]</scope>
    <source>
        <strain evidence="1 2">CECT 8840</strain>
    </source>
</reference>
<proteinExistence type="predicted"/>
<dbReference type="SUPFAM" id="SSF51126">
    <property type="entry name" value="Pectin lyase-like"/>
    <property type="match status" value="1"/>
</dbReference>
<dbReference type="Gene3D" id="2.160.20.10">
    <property type="entry name" value="Single-stranded right-handed beta-helix, Pectin lyase-like"/>
    <property type="match status" value="1"/>
</dbReference>
<dbReference type="RefSeq" id="WP_246435409.1">
    <property type="nucleotide sequence ID" value="NZ_JACHJP010000002.1"/>
</dbReference>
<dbReference type="Proteomes" id="UP000552644">
    <property type="component" value="Unassembled WGS sequence"/>
</dbReference>
<evidence type="ECO:0000313" key="2">
    <source>
        <dbReference type="Proteomes" id="UP000552644"/>
    </source>
</evidence>
<evidence type="ECO:0000313" key="1">
    <source>
        <dbReference type="EMBL" id="MBB4915518.1"/>
    </source>
</evidence>
<dbReference type="InterPro" id="IPR012334">
    <property type="entry name" value="Pectin_lyas_fold"/>
</dbReference>
<accession>A0A7W7QL54</accession>
<protein>
    <recommendedName>
        <fullName evidence="3">Right handed beta helix domain-containing protein</fullName>
    </recommendedName>
</protein>
<dbReference type="AlphaFoldDB" id="A0A7W7QL54"/>
<organism evidence="1 2">
    <name type="scientific">Streptosporangium saharense</name>
    <dbReference type="NCBI Taxonomy" id="1706840"/>
    <lineage>
        <taxon>Bacteria</taxon>
        <taxon>Bacillati</taxon>
        <taxon>Actinomycetota</taxon>
        <taxon>Actinomycetes</taxon>
        <taxon>Streptosporangiales</taxon>
        <taxon>Streptosporangiaceae</taxon>
        <taxon>Streptosporangium</taxon>
    </lineage>
</organism>
<dbReference type="InterPro" id="IPR011050">
    <property type="entry name" value="Pectin_lyase_fold/virulence"/>
</dbReference>
<comment type="caution">
    <text evidence="1">The sequence shown here is derived from an EMBL/GenBank/DDBJ whole genome shotgun (WGS) entry which is preliminary data.</text>
</comment>
<evidence type="ECO:0008006" key="3">
    <source>
        <dbReference type="Google" id="ProtNLM"/>
    </source>
</evidence>
<name>A0A7W7QL54_9ACTN</name>